<feature type="domain" description="AB hydrolase-1" evidence="1">
    <location>
        <begin position="2"/>
        <end position="228"/>
    </location>
</feature>
<dbReference type="Pfam" id="PF12697">
    <property type="entry name" value="Abhydrolase_6"/>
    <property type="match status" value="1"/>
</dbReference>
<name>A0A1A3HE93_MYCMU</name>
<evidence type="ECO:0000313" key="3">
    <source>
        <dbReference type="Proteomes" id="UP000093898"/>
    </source>
</evidence>
<accession>A0A1A3HE93</accession>
<reference evidence="2 3" key="1">
    <citation type="submission" date="2016-06" db="EMBL/GenBank/DDBJ databases">
        <authorList>
            <person name="Kjaerup R.B."/>
            <person name="Dalgaard T.S."/>
            <person name="Juul-Madsen H.R."/>
        </authorList>
    </citation>
    <scope>NUCLEOTIDE SEQUENCE [LARGE SCALE GENOMIC DNA]</scope>
    <source>
        <strain evidence="2 3">1127319.6</strain>
    </source>
</reference>
<dbReference type="EMBL" id="LZLC01000027">
    <property type="protein sequence ID" value="OBJ46014.1"/>
    <property type="molecule type" value="Genomic_DNA"/>
</dbReference>
<dbReference type="OrthoDB" id="8680283at2"/>
<dbReference type="PANTHER" id="PTHR43798">
    <property type="entry name" value="MONOACYLGLYCEROL LIPASE"/>
    <property type="match status" value="1"/>
</dbReference>
<sequence>MLLIHGFLDDLTVWDGVIDGLGDKVATVRYDLPEFGRRAGTARDTSAITLAALAAEAGALIDSITGPVIVVGQSLGSQVAELAAAAHPDRVTGLVLLTPVPLGGTRLPSDVVAQFHALDGDSTAQRAARTAISPHLSDDQLDRLTDIGRHLVPGVAAHYVDVWNDGAADAAATSAFPGPALVIRGGADGFVTVELSDAIASRFSRPDVRTIESGGHWLHVEFPDAVAAMILDFADSVQVTKCERRSPA</sequence>
<protein>
    <submittedName>
        <fullName evidence="2">Alpha/beta hydrolase</fullName>
    </submittedName>
</protein>
<dbReference type="InterPro" id="IPR050266">
    <property type="entry name" value="AB_hydrolase_sf"/>
</dbReference>
<dbReference type="SUPFAM" id="SSF53474">
    <property type="entry name" value="alpha/beta-Hydrolases"/>
    <property type="match status" value="1"/>
</dbReference>
<organism evidence="2 3">
    <name type="scientific">Mycolicibacterium mucogenicum</name>
    <name type="common">Mycobacterium mucogenicum</name>
    <dbReference type="NCBI Taxonomy" id="56689"/>
    <lineage>
        <taxon>Bacteria</taxon>
        <taxon>Bacillati</taxon>
        <taxon>Actinomycetota</taxon>
        <taxon>Actinomycetes</taxon>
        <taxon>Mycobacteriales</taxon>
        <taxon>Mycobacteriaceae</taxon>
        <taxon>Mycolicibacterium</taxon>
    </lineage>
</organism>
<dbReference type="GO" id="GO:0047372">
    <property type="term" value="F:monoacylglycerol lipase activity"/>
    <property type="evidence" value="ECO:0007669"/>
    <property type="project" value="TreeGrafter"/>
</dbReference>
<dbReference type="GO" id="GO:0046464">
    <property type="term" value="P:acylglycerol catabolic process"/>
    <property type="evidence" value="ECO:0007669"/>
    <property type="project" value="TreeGrafter"/>
</dbReference>
<dbReference type="InterPro" id="IPR029058">
    <property type="entry name" value="AB_hydrolase_fold"/>
</dbReference>
<proteinExistence type="predicted"/>
<dbReference type="GO" id="GO:0016020">
    <property type="term" value="C:membrane"/>
    <property type="evidence" value="ECO:0007669"/>
    <property type="project" value="TreeGrafter"/>
</dbReference>
<dbReference type="PRINTS" id="PR00111">
    <property type="entry name" value="ABHYDROLASE"/>
</dbReference>
<comment type="caution">
    <text evidence="2">The sequence shown here is derived from an EMBL/GenBank/DDBJ whole genome shotgun (WGS) entry which is preliminary data.</text>
</comment>
<dbReference type="STRING" id="56689.GCA_001291445_02912"/>
<dbReference type="InterPro" id="IPR000073">
    <property type="entry name" value="AB_hydrolase_1"/>
</dbReference>
<dbReference type="PANTHER" id="PTHR43798:SF5">
    <property type="entry name" value="MONOACYLGLYCEROL LIPASE ABHD6"/>
    <property type="match status" value="1"/>
</dbReference>
<gene>
    <name evidence="2" type="ORF">A5630_12420</name>
</gene>
<dbReference type="AlphaFoldDB" id="A0A1A3HE93"/>
<evidence type="ECO:0000259" key="1">
    <source>
        <dbReference type="Pfam" id="PF12697"/>
    </source>
</evidence>
<dbReference type="Proteomes" id="UP000093898">
    <property type="component" value="Unassembled WGS sequence"/>
</dbReference>
<keyword evidence="2" id="KW-0378">Hydrolase</keyword>
<evidence type="ECO:0000313" key="2">
    <source>
        <dbReference type="EMBL" id="OBJ46014.1"/>
    </source>
</evidence>
<dbReference type="Gene3D" id="3.40.50.1820">
    <property type="entry name" value="alpha/beta hydrolase"/>
    <property type="match status" value="1"/>
</dbReference>